<dbReference type="EMBL" id="CADCXV010000795">
    <property type="protein sequence ID" value="CAB0035682.1"/>
    <property type="molecule type" value="Genomic_DNA"/>
</dbReference>
<feature type="region of interest" description="Disordered" evidence="1">
    <location>
        <begin position="1"/>
        <end position="35"/>
    </location>
</feature>
<feature type="region of interest" description="Disordered" evidence="1">
    <location>
        <begin position="78"/>
        <end position="108"/>
    </location>
</feature>
<organism evidence="2 3">
    <name type="scientific">Trichogramma brassicae</name>
    <dbReference type="NCBI Taxonomy" id="86971"/>
    <lineage>
        <taxon>Eukaryota</taxon>
        <taxon>Metazoa</taxon>
        <taxon>Ecdysozoa</taxon>
        <taxon>Arthropoda</taxon>
        <taxon>Hexapoda</taxon>
        <taxon>Insecta</taxon>
        <taxon>Pterygota</taxon>
        <taxon>Neoptera</taxon>
        <taxon>Endopterygota</taxon>
        <taxon>Hymenoptera</taxon>
        <taxon>Apocrita</taxon>
        <taxon>Proctotrupomorpha</taxon>
        <taxon>Chalcidoidea</taxon>
        <taxon>Trichogrammatidae</taxon>
        <taxon>Trichogramma</taxon>
    </lineage>
</organism>
<dbReference type="AlphaFoldDB" id="A0A6H5IGF2"/>
<evidence type="ECO:0000256" key="1">
    <source>
        <dbReference type="SAM" id="MobiDB-lite"/>
    </source>
</evidence>
<dbReference type="OrthoDB" id="7968525at2759"/>
<dbReference type="Proteomes" id="UP000479190">
    <property type="component" value="Unassembled WGS sequence"/>
</dbReference>
<evidence type="ECO:0000313" key="2">
    <source>
        <dbReference type="EMBL" id="CAB0035682.1"/>
    </source>
</evidence>
<proteinExistence type="predicted"/>
<evidence type="ECO:0000313" key="3">
    <source>
        <dbReference type="Proteomes" id="UP000479190"/>
    </source>
</evidence>
<feature type="compositionally biased region" description="Polar residues" evidence="1">
    <location>
        <begin position="22"/>
        <end position="35"/>
    </location>
</feature>
<keyword evidence="3" id="KW-1185">Reference proteome</keyword>
<gene>
    <name evidence="2" type="ORF">TBRA_LOCUS7570</name>
</gene>
<reference evidence="2 3" key="1">
    <citation type="submission" date="2020-02" db="EMBL/GenBank/DDBJ databases">
        <authorList>
            <person name="Ferguson B K."/>
        </authorList>
    </citation>
    <scope>NUCLEOTIDE SEQUENCE [LARGE SCALE GENOMIC DNA]</scope>
</reference>
<sequence>MQSDNGARADEILVDLGGSDSAYGQPTENPGNRSRSVRFQSSLLNNRPLDSRINVSDTAQGELMDSLARIDSYATCPNSRKSLNHPNNLRQCGYNSQSQDQRQSTYKNQADQEHFYARQNRYDLNDSRQSGYNRQLYDERQSAYIKQADRGYNATSRRDSDLSHRDANINFLLGCTSHVPSSLGLFNDIIRQIPKFDGKLHRLTLFSMAVEEAVEQLPSLERKIVRALESKLVGEAEYIVGKLADYCYADELLRDLRARFANRNVADGLAMKLGNAKQQADDDVRKFGYTIRSLYDNAVAAYRQAPDIRAFEREVAIYSLQDNVLDCFLFGLREPLQTQVRFKNPRSLADAIETASEIERKSRYRLAVGSNITPIGLIGPCAATRGSGHTRS</sequence>
<protein>
    <submittedName>
        <fullName evidence="2">Uncharacterized protein</fullName>
    </submittedName>
</protein>
<accession>A0A6H5IGF2</accession>
<name>A0A6H5IGF2_9HYME</name>